<dbReference type="InterPro" id="IPR016135">
    <property type="entry name" value="UBQ-conjugating_enzyme/RWD"/>
</dbReference>
<evidence type="ECO:0000256" key="4">
    <source>
        <dbReference type="ARBA" id="ARBA00022786"/>
    </source>
</evidence>
<comment type="catalytic activity">
    <reaction evidence="5">
        <text>S-ubiquitinyl-[E1 ubiquitin-activating enzyme]-L-cysteine + [acceptor protein]-N-terminal-amino acid = [E1 ubiquitin-activating enzyme]-L-cysteine + N-terminal-ubiquitinyl-[acceptor protein].</text>
        <dbReference type="EC" id="2.3.2.25"/>
    </reaction>
</comment>
<proteinExistence type="predicted"/>
<keyword evidence="10" id="KW-1185">Reference proteome</keyword>
<evidence type="ECO:0000313" key="10">
    <source>
        <dbReference type="Proteomes" id="UP000677054"/>
    </source>
</evidence>
<dbReference type="EMBL" id="LR899698">
    <property type="protein sequence ID" value="CAD7241830.1"/>
    <property type="molecule type" value="Genomic_DNA"/>
</dbReference>
<dbReference type="Pfam" id="PF00179">
    <property type="entry name" value="UQ_con"/>
    <property type="match status" value="1"/>
</dbReference>
<dbReference type="GO" id="GO:0061631">
    <property type="term" value="F:ubiquitin conjugating enzyme activity"/>
    <property type="evidence" value="ECO:0007669"/>
    <property type="project" value="UniProtKB-EC"/>
</dbReference>
<dbReference type="Gene3D" id="3.10.110.10">
    <property type="entry name" value="Ubiquitin Conjugating Enzyme"/>
    <property type="match status" value="1"/>
</dbReference>
<evidence type="ECO:0000313" key="9">
    <source>
        <dbReference type="EMBL" id="CAD7241830.1"/>
    </source>
</evidence>
<comment type="catalytic activity">
    <reaction evidence="1">
        <text>S-ubiquitinyl-[E1 ubiquitin-activating enzyme]-L-cysteine + [E2 ubiquitin-conjugating enzyme]-L-cysteine = [E1 ubiquitin-activating enzyme]-L-cysteine + S-ubiquitinyl-[E2 ubiquitin-conjugating enzyme]-L-cysteine.</text>
        <dbReference type="EC" id="2.3.2.23"/>
    </reaction>
</comment>
<evidence type="ECO:0000256" key="7">
    <source>
        <dbReference type="ARBA" id="ARBA00042168"/>
    </source>
</evidence>
<dbReference type="SMART" id="SM00212">
    <property type="entry name" value="UBCc"/>
    <property type="match status" value="1"/>
</dbReference>
<dbReference type="EC" id="2.3.2.25" evidence="6"/>
<keyword evidence="3" id="KW-0808">Transferase</keyword>
<protein>
    <recommendedName>
        <fullName evidence="7">N-terminal E2 ubiquitin-conjugating enzyme</fullName>
        <ecNumber evidence="2">2.3.2.23</ecNumber>
        <ecNumber evidence="6">2.3.2.25</ecNumber>
    </recommendedName>
</protein>
<dbReference type="PROSITE" id="PS50127">
    <property type="entry name" value="UBC_2"/>
    <property type="match status" value="1"/>
</dbReference>
<organism evidence="9">
    <name type="scientific">Darwinula stevensoni</name>
    <dbReference type="NCBI Taxonomy" id="69355"/>
    <lineage>
        <taxon>Eukaryota</taxon>
        <taxon>Metazoa</taxon>
        <taxon>Ecdysozoa</taxon>
        <taxon>Arthropoda</taxon>
        <taxon>Crustacea</taxon>
        <taxon>Oligostraca</taxon>
        <taxon>Ostracoda</taxon>
        <taxon>Podocopa</taxon>
        <taxon>Podocopida</taxon>
        <taxon>Darwinulocopina</taxon>
        <taxon>Darwinuloidea</taxon>
        <taxon>Darwinulidae</taxon>
        <taxon>Darwinula</taxon>
    </lineage>
</organism>
<gene>
    <name evidence="9" type="ORF">DSTB1V02_LOCUS1808</name>
</gene>
<dbReference type="OrthoDB" id="406833at2759"/>
<dbReference type="EMBL" id="CAJPEV010000181">
    <property type="protein sequence ID" value="CAG0881936.1"/>
    <property type="molecule type" value="Genomic_DNA"/>
</dbReference>
<evidence type="ECO:0000256" key="5">
    <source>
        <dbReference type="ARBA" id="ARBA00035805"/>
    </source>
</evidence>
<dbReference type="InterPro" id="IPR050113">
    <property type="entry name" value="Ub_conjugating_enzyme"/>
</dbReference>
<sequence>MSRVTFAEKRIQKELMALKNDPPVGVTLDDSSLTNIYRWRVHIEGAENTLYEGEHFILDFKFTAKYPFESPQVVFLGPIIPVHPHVYSNGHICLSILTEDWSPAMSVESVCLSIVSMLSSCKEKKRPPDNSVYVRTCSKNPKDTNWWYHEL</sequence>
<dbReference type="GO" id="GO:0016567">
    <property type="term" value="P:protein ubiquitination"/>
    <property type="evidence" value="ECO:0007669"/>
    <property type="project" value="UniProtKB-ARBA"/>
</dbReference>
<dbReference type="Proteomes" id="UP000677054">
    <property type="component" value="Unassembled WGS sequence"/>
</dbReference>
<evidence type="ECO:0000256" key="3">
    <source>
        <dbReference type="ARBA" id="ARBA00022679"/>
    </source>
</evidence>
<dbReference type="InterPro" id="IPR000608">
    <property type="entry name" value="UBC"/>
</dbReference>
<keyword evidence="4" id="KW-0833">Ubl conjugation pathway</keyword>
<evidence type="ECO:0000256" key="6">
    <source>
        <dbReference type="ARBA" id="ARBA00039075"/>
    </source>
</evidence>
<accession>A0A7R9A3E5</accession>
<dbReference type="CDD" id="cd23808">
    <property type="entry name" value="UBCc_UBE2W"/>
    <property type="match status" value="1"/>
</dbReference>
<evidence type="ECO:0000256" key="1">
    <source>
        <dbReference type="ARBA" id="ARBA00000485"/>
    </source>
</evidence>
<dbReference type="PANTHER" id="PTHR24067">
    <property type="entry name" value="UBIQUITIN-CONJUGATING ENZYME E2"/>
    <property type="match status" value="1"/>
</dbReference>
<dbReference type="EC" id="2.3.2.23" evidence="2"/>
<evidence type="ECO:0000259" key="8">
    <source>
        <dbReference type="PROSITE" id="PS50127"/>
    </source>
</evidence>
<dbReference type="SUPFAM" id="SSF54495">
    <property type="entry name" value="UBC-like"/>
    <property type="match status" value="1"/>
</dbReference>
<name>A0A7R9A3E5_9CRUS</name>
<feature type="domain" description="UBC core" evidence="8">
    <location>
        <begin position="6"/>
        <end position="151"/>
    </location>
</feature>
<dbReference type="FunFam" id="3.10.110.10:FF:000022">
    <property type="entry name" value="Ubiquitin-conjugating enzyme E2 W"/>
    <property type="match status" value="1"/>
</dbReference>
<evidence type="ECO:0000256" key="2">
    <source>
        <dbReference type="ARBA" id="ARBA00012486"/>
    </source>
</evidence>
<dbReference type="AlphaFoldDB" id="A0A7R9A3E5"/>
<reference evidence="9" key="1">
    <citation type="submission" date="2020-11" db="EMBL/GenBank/DDBJ databases">
        <authorList>
            <person name="Tran Van P."/>
        </authorList>
    </citation>
    <scope>NUCLEOTIDE SEQUENCE</scope>
</reference>